<dbReference type="AlphaFoldDB" id="A0A2R5EJH0"/>
<keyword evidence="3" id="KW-1185">Reference proteome</keyword>
<dbReference type="InterPro" id="IPR036813">
    <property type="entry name" value="Tachylectin2_sf"/>
</dbReference>
<evidence type="ECO:0000313" key="3">
    <source>
        <dbReference type="Proteomes" id="UP000245202"/>
    </source>
</evidence>
<feature type="domain" description="Tachylectin 2" evidence="1">
    <location>
        <begin position="367"/>
        <end position="469"/>
    </location>
</feature>
<evidence type="ECO:0000313" key="2">
    <source>
        <dbReference type="EMBL" id="GBG06687.1"/>
    </source>
</evidence>
<organism evidence="2 3">
    <name type="scientific">Paenibacillus agaridevorans</name>
    <dbReference type="NCBI Taxonomy" id="171404"/>
    <lineage>
        <taxon>Bacteria</taxon>
        <taxon>Bacillati</taxon>
        <taxon>Bacillota</taxon>
        <taxon>Bacilli</taxon>
        <taxon>Bacillales</taxon>
        <taxon>Paenibacillaceae</taxon>
        <taxon>Paenibacillus</taxon>
    </lineage>
</organism>
<feature type="domain" description="Tachylectin 2" evidence="1">
    <location>
        <begin position="483"/>
        <end position="567"/>
    </location>
</feature>
<dbReference type="SUPFAM" id="SSF50934">
    <property type="entry name" value="Tachylectin-2"/>
    <property type="match status" value="2"/>
</dbReference>
<sequence length="679" mass="75233">MAGFTEKGLKLESSVAGTMAALLPAAGPVGAGIATAIGSVAFIMEVLSWMENDTTIPDALRDIGKQIDGIIFVLNLLDERMDELVNEVAKESNRGTNRDLLDYLDEIRQVHLAMRVPSPDIETAVRNANAVGITLDKFLRNDYDIWRWTDVVTKEVFDPQTGNTHGVTSLATNVFKHLPTLPVYLMAVLTWLAAREKVVQMNARNRLDDDAGRIARHLAAVSVRPGFDKYADGEASEPHSIPEHIKWQIRAFPIASDKHPVNRVCRFMFELRNWMNGDVKRGDYFDLTMESDHVLCTVNPDNLGSPSLEIDAETECGIEVLQALAETLERVSHAGTVRKPFVGRFSTEETYAPACLYVIAQNAELRWYRNEEAAKPGGSKEWTGPITIGNGWGEFKTVFSGGGAALYGILPDGKLMWYGHDGYFEGTGSWRGAPIQVGHGWNGFKSVFPGGEYIVYGIHPNGDLIWHRHDGAAYGGDEATWAPGVKVGTGWGGYANVFSGGYGVIYAIREDGVLERHTHTGYLKGTNEWEPRAEIGTGWNGFQAVAAAADGVLYAFTRDGRVLWYRYGERKKPAAEGIRDWMKVKEYKFKGAVRSQPVIKGTISQTVLKPKRFPGLAQLPDSAIPVEYWKKRELIELKKHPTLADFVAMTWEGPVEVMRGLSGFRNVFPLMNPPFRGPN</sequence>
<gene>
    <name evidence="2" type="ORF">PAT3040_01218</name>
</gene>
<dbReference type="RefSeq" id="WP_108991900.1">
    <property type="nucleotide sequence ID" value="NZ_BDQX01000054.1"/>
</dbReference>
<comment type="caution">
    <text evidence="2">The sequence shown here is derived from an EMBL/GenBank/DDBJ whole genome shotgun (WGS) entry which is preliminary data.</text>
</comment>
<protein>
    <recommendedName>
        <fullName evidence="1">Tachylectin 2 domain-containing protein</fullName>
    </recommendedName>
</protein>
<proteinExistence type="predicted"/>
<dbReference type="Gene3D" id="2.115.10.10">
    <property type="entry name" value="Tachylectin 2"/>
    <property type="match status" value="2"/>
</dbReference>
<dbReference type="Pfam" id="PF14517">
    <property type="entry name" value="Tachylectin"/>
    <property type="match status" value="2"/>
</dbReference>
<name>A0A2R5EJH0_9BACL</name>
<dbReference type="InterPro" id="IPR023294">
    <property type="entry name" value="Tachylectin2"/>
</dbReference>
<evidence type="ECO:0000259" key="1">
    <source>
        <dbReference type="Pfam" id="PF14517"/>
    </source>
</evidence>
<accession>A0A2R5EJH0</accession>
<dbReference type="EMBL" id="BDQX01000054">
    <property type="protein sequence ID" value="GBG06687.1"/>
    <property type="molecule type" value="Genomic_DNA"/>
</dbReference>
<dbReference type="Proteomes" id="UP000245202">
    <property type="component" value="Unassembled WGS sequence"/>
</dbReference>
<reference evidence="2 3" key="1">
    <citation type="submission" date="2017-08" db="EMBL/GenBank/DDBJ databases">
        <title>Substantial Increase in Enzyme Production by Combined Drug-Resistance Mutations in Paenibacillus agaridevorans.</title>
        <authorList>
            <person name="Tanaka Y."/>
            <person name="Funane K."/>
            <person name="Hosaka T."/>
            <person name="Shiwa Y."/>
            <person name="Fujita N."/>
            <person name="Miyazaki T."/>
            <person name="Yoshikawa H."/>
            <person name="Murakami K."/>
            <person name="Kasahara K."/>
            <person name="Inaoka T."/>
            <person name="Hiraga Y."/>
            <person name="Ochi K."/>
        </authorList>
    </citation>
    <scope>NUCLEOTIDE SEQUENCE [LARGE SCALE GENOMIC DNA]</scope>
    <source>
        <strain evidence="2 3">T-3040</strain>
    </source>
</reference>